<keyword evidence="1" id="KW-0472">Membrane</keyword>
<dbReference type="Proteomes" id="UP000198953">
    <property type="component" value="Unassembled WGS sequence"/>
</dbReference>
<gene>
    <name evidence="2" type="ORF">SAMN05660976_07718</name>
</gene>
<keyword evidence="1" id="KW-0812">Transmembrane</keyword>
<reference evidence="2 3" key="1">
    <citation type="submission" date="2016-10" db="EMBL/GenBank/DDBJ databases">
        <authorList>
            <person name="de Groot N.N."/>
        </authorList>
    </citation>
    <scope>NUCLEOTIDE SEQUENCE [LARGE SCALE GENOMIC DNA]</scope>
    <source>
        <strain evidence="2 3">DSM 43357</strain>
    </source>
</reference>
<feature type="transmembrane region" description="Helical" evidence="1">
    <location>
        <begin position="6"/>
        <end position="33"/>
    </location>
</feature>
<dbReference type="EMBL" id="FOBF01000028">
    <property type="protein sequence ID" value="SEN51046.1"/>
    <property type="molecule type" value="Genomic_DNA"/>
</dbReference>
<organism evidence="2 3">
    <name type="scientific">Nonomuraea pusilla</name>
    <dbReference type="NCBI Taxonomy" id="46177"/>
    <lineage>
        <taxon>Bacteria</taxon>
        <taxon>Bacillati</taxon>
        <taxon>Actinomycetota</taxon>
        <taxon>Actinomycetes</taxon>
        <taxon>Streptosporangiales</taxon>
        <taxon>Streptosporangiaceae</taxon>
        <taxon>Nonomuraea</taxon>
    </lineage>
</organism>
<keyword evidence="1" id="KW-1133">Transmembrane helix</keyword>
<evidence type="ECO:0000313" key="3">
    <source>
        <dbReference type="Proteomes" id="UP000198953"/>
    </source>
</evidence>
<accession>A0A1H8H480</accession>
<protein>
    <recommendedName>
        <fullName evidence="4">DUF3592 domain-containing protein</fullName>
    </recommendedName>
</protein>
<proteinExistence type="predicted"/>
<evidence type="ECO:0000256" key="1">
    <source>
        <dbReference type="SAM" id="Phobius"/>
    </source>
</evidence>
<evidence type="ECO:0008006" key="4">
    <source>
        <dbReference type="Google" id="ProtNLM"/>
    </source>
</evidence>
<name>A0A1H8H480_9ACTN</name>
<sequence length="128" mass="14007">MGVGVGVASLMTLVIVSCTLLISVGVWLPFLVVARNGRRLLATGLPAQAVVESMADTGMSVNHRPVVSFVLQVRLPSGETYRVTHRQSLPRIPMGVVATGTVLPVKVDPQRYERLRIDWFAWRPAHHA</sequence>
<dbReference type="AlphaFoldDB" id="A0A1H8H480"/>
<evidence type="ECO:0000313" key="2">
    <source>
        <dbReference type="EMBL" id="SEN51046.1"/>
    </source>
</evidence>
<keyword evidence="3" id="KW-1185">Reference proteome</keyword>